<protein>
    <submittedName>
        <fullName evidence="1">Uncharacterized protein</fullName>
    </submittedName>
</protein>
<organism evidence="1">
    <name type="scientific">marine sediment metagenome</name>
    <dbReference type="NCBI Taxonomy" id="412755"/>
    <lineage>
        <taxon>unclassified sequences</taxon>
        <taxon>metagenomes</taxon>
        <taxon>ecological metagenomes</taxon>
    </lineage>
</organism>
<evidence type="ECO:0000313" key="1">
    <source>
        <dbReference type="EMBL" id="GAF98449.1"/>
    </source>
</evidence>
<proteinExistence type="predicted"/>
<dbReference type="EMBL" id="BARS01010912">
    <property type="protein sequence ID" value="GAF98449.1"/>
    <property type="molecule type" value="Genomic_DNA"/>
</dbReference>
<sequence length="102" mass="11835">MTMDSVRVDRWCGCMRTDCCLRTGGWSSYDWVPKEWAEQEKQIEMAKEQAHHRGESPKCELTLDALKILVKRIDENEKSIEDIREVIDRTLDVIGKIVGVKP</sequence>
<comment type="caution">
    <text evidence="1">The sequence shown here is derived from an EMBL/GenBank/DDBJ whole genome shotgun (WGS) entry which is preliminary data.</text>
</comment>
<reference evidence="1" key="1">
    <citation type="journal article" date="2014" name="Front. Microbiol.">
        <title>High frequency of phylogenetically diverse reductive dehalogenase-homologous genes in deep subseafloor sedimentary metagenomes.</title>
        <authorList>
            <person name="Kawai M."/>
            <person name="Futagami T."/>
            <person name="Toyoda A."/>
            <person name="Takaki Y."/>
            <person name="Nishi S."/>
            <person name="Hori S."/>
            <person name="Arai W."/>
            <person name="Tsubouchi T."/>
            <person name="Morono Y."/>
            <person name="Uchiyama I."/>
            <person name="Ito T."/>
            <person name="Fujiyama A."/>
            <person name="Inagaki F."/>
            <person name="Takami H."/>
        </authorList>
    </citation>
    <scope>NUCLEOTIDE SEQUENCE</scope>
    <source>
        <strain evidence="1">Expedition CK06-06</strain>
    </source>
</reference>
<dbReference type="AlphaFoldDB" id="X0TYW5"/>
<gene>
    <name evidence="1" type="ORF">S01H1_20052</name>
</gene>
<accession>X0TYW5</accession>
<name>X0TYW5_9ZZZZ</name>